<dbReference type="GO" id="GO:0016757">
    <property type="term" value="F:glycosyltransferase activity"/>
    <property type="evidence" value="ECO:0007669"/>
    <property type="project" value="InterPro"/>
</dbReference>
<protein>
    <submittedName>
        <fullName evidence="2">Glycosyltransferase</fullName>
    </submittedName>
</protein>
<dbReference type="CDD" id="cd03801">
    <property type="entry name" value="GT4_PimA-like"/>
    <property type="match status" value="1"/>
</dbReference>
<name>A0A7K1TKU4_9BACT</name>
<feature type="domain" description="Glycosyl transferase family 1" evidence="1">
    <location>
        <begin position="191"/>
        <end position="358"/>
    </location>
</feature>
<keyword evidence="2" id="KW-0808">Transferase</keyword>
<dbReference type="Gene3D" id="3.40.50.2000">
    <property type="entry name" value="Glycogen Phosphorylase B"/>
    <property type="match status" value="2"/>
</dbReference>
<dbReference type="EMBL" id="WQKZ01000008">
    <property type="protein sequence ID" value="MVN78992.1"/>
    <property type="molecule type" value="Genomic_DNA"/>
</dbReference>
<dbReference type="PANTHER" id="PTHR12526">
    <property type="entry name" value="GLYCOSYLTRANSFERASE"/>
    <property type="match status" value="1"/>
</dbReference>
<dbReference type="Proteomes" id="UP000441336">
    <property type="component" value="Unassembled WGS sequence"/>
</dbReference>
<proteinExistence type="predicted"/>
<dbReference type="InterPro" id="IPR001296">
    <property type="entry name" value="Glyco_trans_1"/>
</dbReference>
<organism evidence="2 3">
    <name type="scientific">Hymenobacter ginkgonis</name>
    <dbReference type="NCBI Taxonomy" id="2682976"/>
    <lineage>
        <taxon>Bacteria</taxon>
        <taxon>Pseudomonadati</taxon>
        <taxon>Bacteroidota</taxon>
        <taxon>Cytophagia</taxon>
        <taxon>Cytophagales</taxon>
        <taxon>Hymenobacteraceae</taxon>
        <taxon>Hymenobacter</taxon>
    </lineage>
</organism>
<gene>
    <name evidence="2" type="ORF">GO988_21895</name>
</gene>
<evidence type="ECO:0000313" key="2">
    <source>
        <dbReference type="EMBL" id="MVN78992.1"/>
    </source>
</evidence>
<dbReference type="RefSeq" id="WP_157569675.1">
    <property type="nucleotide sequence ID" value="NZ_WQKZ01000008.1"/>
</dbReference>
<sequence length="383" mass="42854">MASLVFIGHEASLTGAPYAQLYLLQWLRTHTPHAVELILLRGGPLLPEFEKVATVHIVHKYEPTLSLGKRIIRKVESLANVHIKGIFKNLAKKKPVLIFANAALTLALAVEVKHYLKVPLLISVHELESTFFYIDANTFAKHAKEIDFFIPCSRAVKEFYQTFCTIPESQTRVVYDFAGVRLADVSTAASIRQEYNIPPEAKLVGAVGSLGWRKGTDLFLRVAQHFKEQGEANVFFIWAGGKEKSPEYQEVMHDIRLMGLSEQVRFVGTKTDLRGFYEAFDVFLLTAREDPFPLVCMEAALSGSPVICFAEAGGMPEFVRQDAGFVVPYADTQAMSEKTSYLLAHADVRQAMGRVAQQRAESEHTIDVIGPQMYALMQPFLSR</sequence>
<comment type="caution">
    <text evidence="2">The sequence shown here is derived from an EMBL/GenBank/DDBJ whole genome shotgun (WGS) entry which is preliminary data.</text>
</comment>
<keyword evidence="3" id="KW-1185">Reference proteome</keyword>
<evidence type="ECO:0000259" key="1">
    <source>
        <dbReference type="Pfam" id="PF00534"/>
    </source>
</evidence>
<dbReference type="SUPFAM" id="SSF53756">
    <property type="entry name" value="UDP-Glycosyltransferase/glycogen phosphorylase"/>
    <property type="match status" value="1"/>
</dbReference>
<dbReference type="Pfam" id="PF00534">
    <property type="entry name" value="Glycos_transf_1"/>
    <property type="match status" value="1"/>
</dbReference>
<dbReference type="AlphaFoldDB" id="A0A7K1TKU4"/>
<reference evidence="2 3" key="1">
    <citation type="submission" date="2019-12" db="EMBL/GenBank/DDBJ databases">
        <title>Hymenobacter sp. HMF4947 Genome sequencing and assembly.</title>
        <authorList>
            <person name="Kang H."/>
            <person name="Cha I."/>
            <person name="Kim H."/>
            <person name="Joh K."/>
        </authorList>
    </citation>
    <scope>NUCLEOTIDE SEQUENCE [LARGE SCALE GENOMIC DNA]</scope>
    <source>
        <strain evidence="2 3">HMF4947</strain>
    </source>
</reference>
<accession>A0A7K1TKU4</accession>
<evidence type="ECO:0000313" key="3">
    <source>
        <dbReference type="Proteomes" id="UP000441336"/>
    </source>
</evidence>